<dbReference type="InterPro" id="IPR005172">
    <property type="entry name" value="CRC"/>
</dbReference>
<dbReference type="SMART" id="SM01114">
    <property type="entry name" value="CXC"/>
    <property type="match status" value="1"/>
</dbReference>
<feature type="domain" description="CRC" evidence="5">
    <location>
        <begin position="103"/>
        <end position="222"/>
    </location>
</feature>
<comment type="similarity">
    <text evidence="2">Belongs to the lin-54 family.</text>
</comment>
<dbReference type="InterPro" id="IPR028307">
    <property type="entry name" value="Lin-54_fam"/>
</dbReference>
<feature type="region of interest" description="Disordered" evidence="4">
    <location>
        <begin position="400"/>
        <end position="420"/>
    </location>
</feature>
<dbReference type="PANTHER" id="PTHR12446">
    <property type="entry name" value="TESMIN/TSO1-RELATED"/>
    <property type="match status" value="1"/>
</dbReference>
<proteinExistence type="inferred from homology"/>
<evidence type="ECO:0000256" key="1">
    <source>
        <dbReference type="ARBA" id="ARBA00004123"/>
    </source>
</evidence>
<sequence length="540" mass="59295">MYSARGLIWLIPPNSPPELASDSSPPTSSPLFPSASTLLSARVDQRRGLHLPLPREPPPTGAAVLVRGILAGSMPPVRPATVAPPPPQKKPAVPVSRPWPMSFTPHPPPPPSVMTVNAARVYCDGCHCSPCGNKIENENIRKEAIDTILLRNPLAFQPKIENGPNTITVRKDNSEAMPPIPKHNKGCHCRKSECLKKYCECFQANILCSKNCRCQDCKNFEGSEERQALVQMKNASDRDHIQEAANFAPNCATGSLGYKSSPAVRRKNYQENSLGEQIRSETQFQPTDHADVSQLTPSCTGFGGDIASNYQSKSSEMIYRSPLANTIPLIEVNDLVKHALVACRKAPEAFLTKAGNKVEMQAEKQYQTNDEINNDKNKEQNLKGASLKDIQNKASIDQQNINETGPHLANSFKDSRPASPGTQALMCDELDTTFGNDDYRSPFVVPSCDQDISKLNADQERIVLTGLRDYLRVLITRGNINATKFSLETAMELDSRRHHGATTVISQDKSMSSSCPETLGNNQTSMSNDEQKGKSGDRLY</sequence>
<dbReference type="PANTHER" id="PTHR12446:SF35">
    <property type="entry name" value="OS02G0274600 PROTEIN"/>
    <property type="match status" value="1"/>
</dbReference>
<protein>
    <recommendedName>
        <fullName evidence="5">CRC domain-containing protein</fullName>
    </recommendedName>
</protein>
<reference evidence="6" key="2">
    <citation type="submission" date="2018-05" db="EMBL/GenBank/DDBJ databases">
        <title>OpunRS2 (Oryza punctata Reference Sequence Version 2).</title>
        <authorList>
            <person name="Zhang J."/>
            <person name="Kudrna D."/>
            <person name="Lee S."/>
            <person name="Talag J."/>
            <person name="Welchert J."/>
            <person name="Wing R.A."/>
        </authorList>
    </citation>
    <scope>NUCLEOTIDE SEQUENCE [LARGE SCALE GENOMIC DNA]</scope>
</reference>
<evidence type="ECO:0000313" key="6">
    <source>
        <dbReference type="EnsemblPlants" id="OPUNC02G10720.2"/>
    </source>
</evidence>
<feature type="region of interest" description="Disordered" evidence="4">
    <location>
        <begin position="503"/>
        <end position="540"/>
    </location>
</feature>
<evidence type="ECO:0000259" key="5">
    <source>
        <dbReference type="PROSITE" id="PS51634"/>
    </source>
</evidence>
<feature type="compositionally biased region" description="Basic and acidic residues" evidence="4">
    <location>
        <begin position="529"/>
        <end position="540"/>
    </location>
</feature>
<evidence type="ECO:0000256" key="2">
    <source>
        <dbReference type="ARBA" id="ARBA00007267"/>
    </source>
</evidence>
<dbReference type="InterPro" id="IPR033467">
    <property type="entry name" value="Tesmin/TSO1-like_CXC"/>
</dbReference>
<evidence type="ECO:0000256" key="4">
    <source>
        <dbReference type="SAM" id="MobiDB-lite"/>
    </source>
</evidence>
<dbReference type="GO" id="GO:0006355">
    <property type="term" value="P:regulation of DNA-templated transcription"/>
    <property type="evidence" value="ECO:0007669"/>
    <property type="project" value="TreeGrafter"/>
</dbReference>
<accession>A0A0E0JYD4</accession>
<name>A0A0E0JYD4_ORYPU</name>
<dbReference type="EnsemblPlants" id="OPUNC02G10720.2">
    <property type="protein sequence ID" value="OPUNC02G10720.2"/>
    <property type="gene ID" value="OPUNC02G10720"/>
</dbReference>
<reference evidence="6" key="1">
    <citation type="submission" date="2015-04" db="UniProtKB">
        <authorList>
            <consortium name="EnsemblPlants"/>
        </authorList>
    </citation>
    <scope>IDENTIFICATION</scope>
</reference>
<evidence type="ECO:0000256" key="3">
    <source>
        <dbReference type="ARBA" id="ARBA00023242"/>
    </source>
</evidence>
<dbReference type="AlphaFoldDB" id="A0A0E0JYD4"/>
<organism evidence="6">
    <name type="scientific">Oryza punctata</name>
    <name type="common">Red rice</name>
    <dbReference type="NCBI Taxonomy" id="4537"/>
    <lineage>
        <taxon>Eukaryota</taxon>
        <taxon>Viridiplantae</taxon>
        <taxon>Streptophyta</taxon>
        <taxon>Embryophyta</taxon>
        <taxon>Tracheophyta</taxon>
        <taxon>Spermatophyta</taxon>
        <taxon>Magnoliopsida</taxon>
        <taxon>Liliopsida</taxon>
        <taxon>Poales</taxon>
        <taxon>Poaceae</taxon>
        <taxon>BOP clade</taxon>
        <taxon>Oryzoideae</taxon>
        <taxon>Oryzeae</taxon>
        <taxon>Oryzinae</taxon>
        <taxon>Oryza</taxon>
    </lineage>
</organism>
<dbReference type="GO" id="GO:0005634">
    <property type="term" value="C:nucleus"/>
    <property type="evidence" value="ECO:0007669"/>
    <property type="project" value="UniProtKB-SubCell"/>
</dbReference>
<feature type="region of interest" description="Disordered" evidence="4">
    <location>
        <begin position="15"/>
        <end position="37"/>
    </location>
</feature>
<feature type="compositionally biased region" description="Low complexity" evidence="4">
    <location>
        <begin position="19"/>
        <end position="37"/>
    </location>
</feature>
<keyword evidence="3" id="KW-0539">Nucleus</keyword>
<dbReference type="PROSITE" id="PS51634">
    <property type="entry name" value="CRC"/>
    <property type="match status" value="1"/>
</dbReference>
<dbReference type="eggNOG" id="KOG1171">
    <property type="taxonomic scope" value="Eukaryota"/>
</dbReference>
<dbReference type="Pfam" id="PF03638">
    <property type="entry name" value="TCR"/>
    <property type="match status" value="1"/>
</dbReference>
<evidence type="ECO:0000313" key="7">
    <source>
        <dbReference type="Proteomes" id="UP000026962"/>
    </source>
</evidence>
<comment type="subcellular location">
    <subcellularLocation>
        <location evidence="1">Nucleus</location>
    </subcellularLocation>
</comment>
<keyword evidence="7" id="KW-1185">Reference proteome</keyword>
<dbReference type="OMA" id="PWPMSFT"/>
<dbReference type="Proteomes" id="UP000026962">
    <property type="component" value="Chromosome 2"/>
</dbReference>
<dbReference type="STRING" id="4537.A0A0E0JYD4"/>
<dbReference type="Gramene" id="OPUNC02G10720.2">
    <property type="protein sequence ID" value="OPUNC02G10720.2"/>
    <property type="gene ID" value="OPUNC02G10720"/>
</dbReference>
<feature type="compositionally biased region" description="Polar residues" evidence="4">
    <location>
        <begin position="503"/>
        <end position="528"/>
    </location>
</feature>